<dbReference type="Gene3D" id="3.10.50.40">
    <property type="match status" value="2"/>
</dbReference>
<comment type="similarity">
    <text evidence="2 6">Belongs to the FKBP-type PPIase family.</text>
</comment>
<dbReference type="Pfam" id="PF00254">
    <property type="entry name" value="FKBP_C"/>
    <property type="match status" value="1"/>
</dbReference>
<dbReference type="PROSITE" id="PS51257">
    <property type="entry name" value="PROKAR_LIPOPROTEIN"/>
    <property type="match status" value="1"/>
</dbReference>
<gene>
    <name evidence="8" type="ORF">FA046_05510</name>
</gene>
<dbReference type="RefSeq" id="WP_136825391.1">
    <property type="nucleotide sequence ID" value="NZ_SWBP01000002.1"/>
</dbReference>
<dbReference type="GO" id="GO:0003755">
    <property type="term" value="F:peptidyl-prolyl cis-trans isomerase activity"/>
    <property type="evidence" value="ECO:0007669"/>
    <property type="project" value="UniProtKB-UniRule"/>
</dbReference>
<evidence type="ECO:0000256" key="6">
    <source>
        <dbReference type="RuleBase" id="RU003915"/>
    </source>
</evidence>
<evidence type="ECO:0000256" key="2">
    <source>
        <dbReference type="ARBA" id="ARBA00006577"/>
    </source>
</evidence>
<reference evidence="8 9" key="1">
    <citation type="submission" date="2019-04" db="EMBL/GenBank/DDBJ databases">
        <title>Pedobacter sp. AR-3-17 sp. nov., isolated from Arctic soil.</title>
        <authorList>
            <person name="Dahal R.H."/>
            <person name="Kim D.-U."/>
        </authorList>
    </citation>
    <scope>NUCLEOTIDE SEQUENCE [LARGE SCALE GENOMIC DNA]</scope>
    <source>
        <strain evidence="8 9">AR-3-17</strain>
    </source>
</reference>
<sequence>MKKGLLMITVAALGFAACKGGLQKGPAGLMYSIHEDAKGDSIKEGDFISLNIIAKTDGDSVLYNSYELGRASQTFVPKPMYDGDLFYAVKMLTKGDSATIKIDLDSAEKKGQPRPQGIKGKYVIYTVKIEDVIHKDSTKQEEFQAKIETFFKAEGEKAKKIEVVKIKQYVEDNKLKATVLPSGLQMVTLTEGKGEQPVAGDSVQVNYTGKLISGKVFDTSLEDVAKKEKIFNPARVPYTTLNLIIGRGNVIPGFDEGVLQMKKGGKSTLIIPSSLGYGDQGMPGGMIGPFTPLIFEIELVNVIKKSGTPPPPAPVAPIK</sequence>
<evidence type="ECO:0000313" key="8">
    <source>
        <dbReference type="EMBL" id="TKB98575.1"/>
    </source>
</evidence>
<dbReference type="SUPFAM" id="SSF54534">
    <property type="entry name" value="FKBP-like"/>
    <property type="match status" value="2"/>
</dbReference>
<name>A0A4U1C0K7_9SPHI</name>
<proteinExistence type="inferred from homology"/>
<keyword evidence="4 5" id="KW-0413">Isomerase</keyword>
<keyword evidence="9" id="KW-1185">Reference proteome</keyword>
<protein>
    <recommendedName>
        <fullName evidence="6">Peptidyl-prolyl cis-trans isomerase</fullName>
        <ecNumber evidence="6">5.2.1.8</ecNumber>
    </recommendedName>
</protein>
<dbReference type="EC" id="5.2.1.8" evidence="6"/>
<evidence type="ECO:0000259" key="7">
    <source>
        <dbReference type="PROSITE" id="PS50059"/>
    </source>
</evidence>
<dbReference type="EMBL" id="SWBP01000002">
    <property type="protein sequence ID" value="TKB98575.1"/>
    <property type="molecule type" value="Genomic_DNA"/>
</dbReference>
<dbReference type="PROSITE" id="PS50059">
    <property type="entry name" value="FKBP_PPIASE"/>
    <property type="match status" value="1"/>
</dbReference>
<comment type="catalytic activity">
    <reaction evidence="1 5 6">
        <text>[protein]-peptidylproline (omega=180) = [protein]-peptidylproline (omega=0)</text>
        <dbReference type="Rhea" id="RHEA:16237"/>
        <dbReference type="Rhea" id="RHEA-COMP:10747"/>
        <dbReference type="Rhea" id="RHEA-COMP:10748"/>
        <dbReference type="ChEBI" id="CHEBI:83833"/>
        <dbReference type="ChEBI" id="CHEBI:83834"/>
        <dbReference type="EC" id="5.2.1.8"/>
    </reaction>
</comment>
<organism evidence="8 9">
    <name type="scientific">Pedobacter cryophilus</name>
    <dbReference type="NCBI Taxonomy" id="2571271"/>
    <lineage>
        <taxon>Bacteria</taxon>
        <taxon>Pseudomonadati</taxon>
        <taxon>Bacteroidota</taxon>
        <taxon>Sphingobacteriia</taxon>
        <taxon>Sphingobacteriales</taxon>
        <taxon>Sphingobacteriaceae</taxon>
        <taxon>Pedobacter</taxon>
    </lineage>
</organism>
<dbReference type="InterPro" id="IPR046357">
    <property type="entry name" value="PPIase_dom_sf"/>
</dbReference>
<dbReference type="Proteomes" id="UP000308181">
    <property type="component" value="Unassembled WGS sequence"/>
</dbReference>
<accession>A0A4U1C0K7</accession>
<evidence type="ECO:0000313" key="9">
    <source>
        <dbReference type="Proteomes" id="UP000308181"/>
    </source>
</evidence>
<dbReference type="PANTHER" id="PTHR43811">
    <property type="entry name" value="FKBP-TYPE PEPTIDYL-PROLYL CIS-TRANS ISOMERASE FKPA"/>
    <property type="match status" value="1"/>
</dbReference>
<feature type="domain" description="PPIase FKBP-type" evidence="7">
    <location>
        <begin position="200"/>
        <end position="303"/>
    </location>
</feature>
<dbReference type="InterPro" id="IPR001179">
    <property type="entry name" value="PPIase_FKBP_dom"/>
</dbReference>
<dbReference type="AlphaFoldDB" id="A0A4U1C0K7"/>
<comment type="caution">
    <text evidence="8">The sequence shown here is derived from an EMBL/GenBank/DDBJ whole genome shotgun (WGS) entry which is preliminary data.</text>
</comment>
<evidence type="ECO:0000256" key="4">
    <source>
        <dbReference type="ARBA" id="ARBA00023235"/>
    </source>
</evidence>
<keyword evidence="3 5" id="KW-0697">Rotamase</keyword>
<evidence type="ECO:0000256" key="3">
    <source>
        <dbReference type="ARBA" id="ARBA00023110"/>
    </source>
</evidence>
<evidence type="ECO:0000256" key="5">
    <source>
        <dbReference type="PROSITE-ProRule" id="PRU00277"/>
    </source>
</evidence>
<dbReference type="OrthoDB" id="9814548at2"/>
<evidence type="ECO:0000256" key="1">
    <source>
        <dbReference type="ARBA" id="ARBA00000971"/>
    </source>
</evidence>
<dbReference type="PANTHER" id="PTHR43811:SF19">
    <property type="entry name" value="39 KDA FK506-BINDING NUCLEAR PROTEIN"/>
    <property type="match status" value="1"/>
</dbReference>